<dbReference type="Proteomes" id="UP000649617">
    <property type="component" value="Unassembled WGS sequence"/>
</dbReference>
<comment type="caution">
    <text evidence="1">The sequence shown here is derived from an EMBL/GenBank/DDBJ whole genome shotgun (WGS) entry which is preliminary data.</text>
</comment>
<proteinExistence type="predicted"/>
<reference evidence="1" key="1">
    <citation type="submission" date="2021-02" db="EMBL/GenBank/DDBJ databases">
        <authorList>
            <person name="Dougan E. K."/>
            <person name="Rhodes N."/>
            <person name="Thang M."/>
            <person name="Chan C."/>
        </authorList>
    </citation>
    <scope>NUCLEOTIDE SEQUENCE</scope>
</reference>
<protein>
    <submittedName>
        <fullName evidence="1">Uncharacterized protein</fullName>
    </submittedName>
</protein>
<dbReference type="OrthoDB" id="446632at2759"/>
<gene>
    <name evidence="1" type="ORF">SPIL2461_LOCUS12579</name>
</gene>
<accession>A0A812SPC6</accession>
<evidence type="ECO:0000313" key="2">
    <source>
        <dbReference type="Proteomes" id="UP000649617"/>
    </source>
</evidence>
<evidence type="ECO:0000313" key="1">
    <source>
        <dbReference type="EMBL" id="CAE7488772.1"/>
    </source>
</evidence>
<dbReference type="AlphaFoldDB" id="A0A812SPC6"/>
<organism evidence="1 2">
    <name type="scientific">Symbiodinium pilosum</name>
    <name type="common">Dinoflagellate</name>
    <dbReference type="NCBI Taxonomy" id="2952"/>
    <lineage>
        <taxon>Eukaryota</taxon>
        <taxon>Sar</taxon>
        <taxon>Alveolata</taxon>
        <taxon>Dinophyceae</taxon>
        <taxon>Suessiales</taxon>
        <taxon>Symbiodiniaceae</taxon>
        <taxon>Symbiodinium</taxon>
    </lineage>
</organism>
<sequence length="270" mass="31177">MAGTAGYPFEDSGDVPAWTETLYQARPWSDDPPLSRSPYDQAAPEMLYKLDLFHLFKVGIGRDVAGSTCLLCRLGYFDYEGSRRNLAHRLCNAHKSFKLWCLAMHKSPGLRYFSPAFFNMKRLSDYAWSNSKGSDTMLLLGWLHWFVSARLQQEPPLPQEHKRLFRLLRSTIHHGQQIFDIAYSHPLWLARECGQSLYLHLTIFLNGYQMLARQALDMHMSFFALKPNTMGSGTFAVPFRHHRLWSLTLPYIHVTSTKMLWGSCAALLWL</sequence>
<dbReference type="EMBL" id="CAJNIZ010026036">
    <property type="protein sequence ID" value="CAE7488772.1"/>
    <property type="molecule type" value="Genomic_DNA"/>
</dbReference>
<keyword evidence="2" id="KW-1185">Reference proteome</keyword>
<name>A0A812SPC6_SYMPI</name>